<dbReference type="PANTHER" id="PTHR33204:SF18">
    <property type="entry name" value="TRANSCRIPTIONAL REGULATORY PROTEIN"/>
    <property type="match status" value="1"/>
</dbReference>
<evidence type="ECO:0000259" key="4">
    <source>
        <dbReference type="PROSITE" id="PS51118"/>
    </source>
</evidence>
<dbReference type="InterPro" id="IPR036388">
    <property type="entry name" value="WH-like_DNA-bd_sf"/>
</dbReference>
<accession>A0ABN1ZYD7</accession>
<dbReference type="InterPro" id="IPR036390">
    <property type="entry name" value="WH_DNA-bd_sf"/>
</dbReference>
<dbReference type="SUPFAM" id="SSF46785">
    <property type="entry name" value="Winged helix' DNA-binding domain"/>
    <property type="match status" value="1"/>
</dbReference>
<evidence type="ECO:0000256" key="3">
    <source>
        <dbReference type="ARBA" id="ARBA00023163"/>
    </source>
</evidence>
<gene>
    <name evidence="5" type="ORF">GCM10009741_00010</name>
</gene>
<evidence type="ECO:0000313" key="5">
    <source>
        <dbReference type="EMBL" id="GAA1507408.1"/>
    </source>
</evidence>
<dbReference type="InterPro" id="IPR036527">
    <property type="entry name" value="SCP2_sterol-bd_dom_sf"/>
</dbReference>
<keyword evidence="3" id="KW-0804">Transcription</keyword>
<keyword evidence="1" id="KW-0805">Transcription regulation</keyword>
<proteinExistence type="predicted"/>
<dbReference type="PROSITE" id="PS51118">
    <property type="entry name" value="HTH_HXLR"/>
    <property type="match status" value="1"/>
</dbReference>
<protein>
    <submittedName>
        <fullName evidence="5">Winged helix-turn-helix transcriptional regulator</fullName>
    </submittedName>
</protein>
<dbReference type="Pfam" id="PF01638">
    <property type="entry name" value="HxlR"/>
    <property type="match status" value="1"/>
</dbReference>
<dbReference type="InterPro" id="IPR002577">
    <property type="entry name" value="HTH_HxlR"/>
</dbReference>
<evidence type="ECO:0000256" key="1">
    <source>
        <dbReference type="ARBA" id="ARBA00023015"/>
    </source>
</evidence>
<dbReference type="PANTHER" id="PTHR33204">
    <property type="entry name" value="TRANSCRIPTIONAL REGULATOR, MARR FAMILY"/>
    <property type="match status" value="1"/>
</dbReference>
<name>A0ABN1ZYD7_9ACTN</name>
<comment type="caution">
    <text evidence="5">The sequence shown here is derived from an EMBL/GenBank/DDBJ whole genome shotgun (WGS) entry which is preliminary data.</text>
</comment>
<organism evidence="5 6">
    <name type="scientific">Kribbella lupini</name>
    <dbReference type="NCBI Taxonomy" id="291602"/>
    <lineage>
        <taxon>Bacteria</taxon>
        <taxon>Bacillati</taxon>
        <taxon>Actinomycetota</taxon>
        <taxon>Actinomycetes</taxon>
        <taxon>Propionibacteriales</taxon>
        <taxon>Kribbellaceae</taxon>
        <taxon>Kribbella</taxon>
    </lineage>
</organism>
<feature type="domain" description="HTH hxlR-type" evidence="4">
    <location>
        <begin position="8"/>
        <end position="103"/>
    </location>
</feature>
<evidence type="ECO:0000256" key="2">
    <source>
        <dbReference type="ARBA" id="ARBA00023125"/>
    </source>
</evidence>
<dbReference type="RefSeq" id="WP_344167243.1">
    <property type="nucleotide sequence ID" value="NZ_BAAANC010000001.1"/>
</dbReference>
<keyword evidence="6" id="KW-1185">Reference proteome</keyword>
<reference evidence="5 6" key="1">
    <citation type="journal article" date="2019" name="Int. J. Syst. Evol. Microbiol.">
        <title>The Global Catalogue of Microorganisms (GCM) 10K type strain sequencing project: providing services to taxonomists for standard genome sequencing and annotation.</title>
        <authorList>
            <consortium name="The Broad Institute Genomics Platform"/>
            <consortium name="The Broad Institute Genome Sequencing Center for Infectious Disease"/>
            <person name="Wu L."/>
            <person name="Ma J."/>
        </authorList>
    </citation>
    <scope>NUCLEOTIDE SEQUENCE [LARGE SCALE GENOMIC DNA]</scope>
    <source>
        <strain evidence="5 6">JCM 14303</strain>
    </source>
</reference>
<dbReference type="EMBL" id="BAAANC010000001">
    <property type="protein sequence ID" value="GAA1507408.1"/>
    <property type="molecule type" value="Genomic_DNA"/>
</dbReference>
<sequence length="233" mass="26369">MREYAQYCPVALASAVLADRWMPLIVRELVLGSRRFNDIDRGLPGISRTLLKQRLEHLARKGVLDRVPVARGHEYQLTPAGRDLEPVIMAIGEWAVRWMFTEPEPREVDPVTLTWWMSRRIDEQELPGQRVNIEFDYRGDDPTRIWLVLDQREASVCTEHPGFSSDVVITTEPVALMRVFAGIVTLAQATAEGSVILTGPPRLLRALPTWFLWSPFAPAVRARCDVQGGWSVG</sequence>
<evidence type="ECO:0000313" key="6">
    <source>
        <dbReference type="Proteomes" id="UP001500363"/>
    </source>
</evidence>
<keyword evidence="2" id="KW-0238">DNA-binding</keyword>
<dbReference type="Proteomes" id="UP001500363">
    <property type="component" value="Unassembled WGS sequence"/>
</dbReference>
<dbReference type="SUPFAM" id="SSF55718">
    <property type="entry name" value="SCP-like"/>
    <property type="match status" value="1"/>
</dbReference>
<dbReference type="Gene3D" id="1.10.10.10">
    <property type="entry name" value="Winged helix-like DNA-binding domain superfamily/Winged helix DNA-binding domain"/>
    <property type="match status" value="1"/>
</dbReference>